<dbReference type="GO" id="GO:0016491">
    <property type="term" value="F:oxidoreductase activity"/>
    <property type="evidence" value="ECO:0007669"/>
    <property type="project" value="InterPro"/>
</dbReference>
<organism evidence="7 8">
    <name type="scientific">Odinarchaeota yellowstonii (strain LCB_4)</name>
    <dbReference type="NCBI Taxonomy" id="1841599"/>
    <lineage>
        <taxon>Archaea</taxon>
        <taxon>Promethearchaeati</taxon>
        <taxon>Candidatus Odinarchaeota</taxon>
        <taxon>Candidatus Odinarchaeia</taxon>
        <taxon>Candidatus Odinarchaeales</taxon>
        <taxon>Candidatus Odinarchaeaceae</taxon>
        <taxon>Candidatus Odinarchaeum</taxon>
    </lineage>
</organism>
<feature type="domain" description="FAD/NAD(P)-binding" evidence="6">
    <location>
        <begin position="1"/>
        <end position="286"/>
    </location>
</feature>
<dbReference type="SUPFAM" id="SSF55424">
    <property type="entry name" value="FAD/NAD-linked reductases, dimerisation (C-terminal) domain"/>
    <property type="match status" value="1"/>
</dbReference>
<comment type="cofactor">
    <cofactor evidence="1">
        <name>FAD</name>
        <dbReference type="ChEBI" id="CHEBI:57692"/>
    </cofactor>
</comment>
<evidence type="ECO:0000256" key="1">
    <source>
        <dbReference type="ARBA" id="ARBA00001974"/>
    </source>
</evidence>
<dbReference type="InterPro" id="IPR036188">
    <property type="entry name" value="FAD/NAD-bd_sf"/>
</dbReference>
<dbReference type="Pfam" id="PF07992">
    <property type="entry name" value="Pyr_redox_2"/>
    <property type="match status" value="1"/>
</dbReference>
<dbReference type="AlphaFoldDB" id="A0AAF0D399"/>
<dbReference type="PANTHER" id="PTHR43429:SF3">
    <property type="entry name" value="NITRITE REDUCTASE [NAD(P)H]"/>
    <property type="match status" value="1"/>
</dbReference>
<dbReference type="Pfam" id="PF02852">
    <property type="entry name" value="Pyr_redox_dim"/>
    <property type="match status" value="1"/>
</dbReference>
<evidence type="ECO:0000313" key="8">
    <source>
        <dbReference type="Proteomes" id="UP000186851"/>
    </source>
</evidence>
<feature type="domain" description="Pyridine nucleotide-disulphide oxidoreductase dimerisation" evidence="5">
    <location>
        <begin position="329"/>
        <end position="428"/>
    </location>
</feature>
<dbReference type="Proteomes" id="UP000186851">
    <property type="component" value="Chromosome"/>
</dbReference>
<comment type="similarity">
    <text evidence="2">Belongs to the class-III pyridine nucleotide-disulfide oxidoreductase family.</text>
</comment>
<protein>
    <submittedName>
        <fullName evidence="7">FAD-dependent oxidoreductase</fullName>
    </submittedName>
</protein>
<proteinExistence type="inferred from homology"/>
<dbReference type="PANTHER" id="PTHR43429">
    <property type="entry name" value="PYRIDINE NUCLEOTIDE-DISULFIDE OXIDOREDUCTASE DOMAIN-CONTAINING"/>
    <property type="match status" value="1"/>
</dbReference>
<dbReference type="Gene3D" id="3.50.50.60">
    <property type="entry name" value="FAD/NAD(P)-binding domain"/>
    <property type="match status" value="2"/>
</dbReference>
<keyword evidence="4" id="KW-0274">FAD</keyword>
<sequence length="452" mass="49212">MRVIIVGFNAAGLSAAVNARKTNLDAEIVVYEKEKYLPYSRCGIPFVISGEVKSFQDLIEYPKDFYDKNKIEIHLNSEVTGIDPASKKIHVVKDGVSFTDHYDKLILALGGTPRVPPIKGIDKDNVFYVRTITDGERILKAAKTLEKCAIIGGGMVGLEMADALSKLGVKVTIIDRKPQILPNLLDEDMTKRILPEFAKRGIKLILNGRCTEIIGEKKVQAIRVNDEILPVDFVIVSTAVDPNVLLAVKAGIELGELGAIKVNMRMETNIKDIYACGDCVELPDLITGRSSCFQVRTGADSMGAVAGINAAGGYSVLPAILIVGMLQLFNLQIAHVGYTERQARQRGIIPIVSIVEGKTKADYYPGAKWIQVKLIFELESTTLIGAQIVGEEGAAMRAIFLSAAMTNKMTASELAKLHIGYTPPLNNHIEPICKAAEAAFDSIKICLFKVPE</sequence>
<reference evidence="7" key="1">
    <citation type="journal article" date="2017" name="Nature">
        <title>Asgard archaea illuminate the origin of eukaryotic cellular complexity.</title>
        <authorList>
            <person name="Zaremba-Niedzwiedzka K."/>
            <person name="Caceres E.F."/>
            <person name="Saw J.H."/>
            <person name="Backstrom D."/>
            <person name="Juzokaite L."/>
            <person name="Vancaester E."/>
            <person name="Seitz K.W."/>
            <person name="Anantharaman K."/>
            <person name="Starnawski P."/>
            <person name="Kjeldsen K.U."/>
            <person name="Scott M.B."/>
            <person name="Nunoura T."/>
            <person name="Banfield J.F."/>
            <person name="Schramm A."/>
            <person name="Baker B.J."/>
            <person name="Spang A."/>
            <person name="Ettema T.J.G."/>
        </authorList>
    </citation>
    <scope>NUCLEOTIDE SEQUENCE</scope>
    <source>
        <strain evidence="7">LCB_4</strain>
    </source>
</reference>
<dbReference type="SUPFAM" id="SSF51905">
    <property type="entry name" value="FAD/NAD(P)-binding domain"/>
    <property type="match status" value="2"/>
</dbReference>
<reference evidence="7" key="2">
    <citation type="journal article" date="2022" name="Nat. Microbiol.">
        <title>A closed Candidatus Odinarchaeum chromosome exposes Asgard archaeal viruses.</title>
        <authorList>
            <person name="Tamarit D."/>
            <person name="Caceres E.F."/>
            <person name="Krupovic M."/>
            <person name="Nijland R."/>
            <person name="Eme L."/>
            <person name="Robinson N.P."/>
            <person name="Ettema T.J.G."/>
        </authorList>
    </citation>
    <scope>NUCLEOTIDE SEQUENCE</scope>
    <source>
        <strain evidence="7">LCB_4</strain>
    </source>
</reference>
<evidence type="ECO:0000256" key="3">
    <source>
        <dbReference type="ARBA" id="ARBA00022630"/>
    </source>
</evidence>
<evidence type="ECO:0000313" key="7">
    <source>
        <dbReference type="EMBL" id="WEU40849.1"/>
    </source>
</evidence>
<dbReference type="EMBL" id="CP091871">
    <property type="protein sequence ID" value="WEU40849.1"/>
    <property type="molecule type" value="Genomic_DNA"/>
</dbReference>
<dbReference type="KEGG" id="oyw:OdinLCB4_002735"/>
<dbReference type="InterPro" id="IPR016156">
    <property type="entry name" value="FAD/NAD-linked_Rdtase_dimer_sf"/>
</dbReference>
<dbReference type="InterPro" id="IPR004099">
    <property type="entry name" value="Pyr_nucl-diS_OxRdtase_dimer"/>
</dbReference>
<dbReference type="InterPro" id="IPR023753">
    <property type="entry name" value="FAD/NAD-binding_dom"/>
</dbReference>
<dbReference type="InterPro" id="IPR050260">
    <property type="entry name" value="FAD-bd_OxRdtase"/>
</dbReference>
<accession>A0AAF0D399</accession>
<name>A0AAF0D399_ODILC</name>
<dbReference type="PRINTS" id="PR00368">
    <property type="entry name" value="FADPNR"/>
</dbReference>
<evidence type="ECO:0000256" key="4">
    <source>
        <dbReference type="ARBA" id="ARBA00022827"/>
    </source>
</evidence>
<gene>
    <name evidence="7" type="ORF">OdinLCB4_002735</name>
</gene>
<dbReference type="PRINTS" id="PR00411">
    <property type="entry name" value="PNDRDTASEI"/>
</dbReference>
<evidence type="ECO:0000256" key="2">
    <source>
        <dbReference type="ARBA" id="ARBA00009130"/>
    </source>
</evidence>
<keyword evidence="3" id="KW-0285">Flavoprotein</keyword>
<evidence type="ECO:0000259" key="6">
    <source>
        <dbReference type="Pfam" id="PF07992"/>
    </source>
</evidence>
<evidence type="ECO:0000259" key="5">
    <source>
        <dbReference type="Pfam" id="PF02852"/>
    </source>
</evidence>